<dbReference type="Pfam" id="PF05035">
    <property type="entry name" value="DGOK"/>
    <property type="match status" value="1"/>
</dbReference>
<dbReference type="Gene3D" id="3.30.420.300">
    <property type="entry name" value="2-keto-3-deoxy-galactonokinase, substrate binding domain"/>
    <property type="match status" value="1"/>
</dbReference>
<keyword evidence="1" id="KW-0808">Transferase</keyword>
<proteinExistence type="predicted"/>
<dbReference type="RefSeq" id="WP_071479983.1">
    <property type="nucleotide sequence ID" value="NZ_CP024899.1"/>
</dbReference>
<dbReference type="GO" id="GO:0034194">
    <property type="term" value="P:D-galactonate catabolic process"/>
    <property type="evidence" value="ECO:0007669"/>
    <property type="project" value="InterPro"/>
</dbReference>
<dbReference type="GO" id="GO:0008671">
    <property type="term" value="F:2-dehydro-3-deoxygalactonokinase activity"/>
    <property type="evidence" value="ECO:0007669"/>
    <property type="project" value="InterPro"/>
</dbReference>
<evidence type="ECO:0000313" key="1">
    <source>
        <dbReference type="EMBL" id="ATX64678.1"/>
    </source>
</evidence>
<gene>
    <name evidence="1" type="ORF">BG454_01550</name>
</gene>
<accession>A0A2K8KD45</accession>
<dbReference type="InterPro" id="IPR042257">
    <property type="entry name" value="DGOK_C"/>
</dbReference>
<reference evidence="1 2" key="1">
    <citation type="submission" date="2017-11" db="EMBL/GenBank/DDBJ databases">
        <title>Revised Sequence and Annotation of the Rhodobaca barguzinensis strain alga05 Genome.</title>
        <authorList>
            <person name="Kopejtka K."/>
            <person name="Tomasch J.M."/>
            <person name="Bunk B."/>
            <person name="Koblizek M."/>
        </authorList>
    </citation>
    <scope>NUCLEOTIDE SEQUENCE [LARGE SCALE GENOMIC DNA]</scope>
    <source>
        <strain evidence="2">alga05</strain>
    </source>
</reference>
<dbReference type="KEGG" id="rbg:BG454_01550"/>
<dbReference type="EMBL" id="CP024899">
    <property type="protein sequence ID" value="ATX64678.1"/>
    <property type="molecule type" value="Genomic_DNA"/>
</dbReference>
<keyword evidence="1" id="KW-0418">Kinase</keyword>
<evidence type="ECO:0000313" key="2">
    <source>
        <dbReference type="Proteomes" id="UP000228948"/>
    </source>
</evidence>
<keyword evidence="2" id="KW-1185">Reference proteome</keyword>
<dbReference type="AlphaFoldDB" id="A0A2K8KD45"/>
<dbReference type="InterPro" id="IPR007729">
    <property type="entry name" value="DGOK"/>
</dbReference>
<dbReference type="InterPro" id="IPR042258">
    <property type="entry name" value="DGOK_N"/>
</dbReference>
<protein>
    <submittedName>
        <fullName evidence="1">2-keto-3-deoxy-galactonokinase</fullName>
    </submittedName>
</protein>
<sequence>MTQLDWIAADWGQSHLRVWGLGGQTVIHAAQSDQGMDQLSRSDLEPALLALIETWLPKGQVTPIIVCGMLAGPKDWFGVKNRSVPATPLGSALVQAEIRDLRVSLHIVPGLQQNTPPDLMRGAETKIAGFLQQNPGWDGVICLPGTHSTWAHISAGEVVSFQTFLTGELFELLSDHSILRHSVAGWDAAGFTQGLDESIERPERLMARLFSIRAHSVLQQQDPAFARARLSGLLIGAELAASKPYWLGQQVAIIGTEGLAKTYADACARLSVPVSLHDATQMTLAGLDAARAFLPPTQRPQTH</sequence>
<dbReference type="OrthoDB" id="256574at2"/>
<organism evidence="1 2">
    <name type="scientific">Roseinatronobacter bogoriensis subsp. barguzinensis</name>
    <dbReference type="NCBI Taxonomy" id="441209"/>
    <lineage>
        <taxon>Bacteria</taxon>
        <taxon>Pseudomonadati</taxon>
        <taxon>Pseudomonadota</taxon>
        <taxon>Alphaproteobacteria</taxon>
        <taxon>Rhodobacterales</taxon>
        <taxon>Paracoccaceae</taxon>
        <taxon>Roseinatronobacter</taxon>
    </lineage>
</organism>
<dbReference type="STRING" id="441209.GCA_001870665_00926"/>
<dbReference type="Gene3D" id="3.30.420.310">
    <property type="entry name" value="2-keto-3-deoxy-galactonokinase, C-terminal domain"/>
    <property type="match status" value="1"/>
</dbReference>
<dbReference type="Proteomes" id="UP000228948">
    <property type="component" value="Chromosome"/>
</dbReference>
<name>A0A2K8KD45_9RHOB</name>